<evidence type="ECO:0000313" key="10">
    <source>
        <dbReference type="Proteomes" id="UP000199433"/>
    </source>
</evidence>
<evidence type="ECO:0000256" key="3">
    <source>
        <dbReference type="ARBA" id="ARBA00022475"/>
    </source>
</evidence>
<evidence type="ECO:0000256" key="1">
    <source>
        <dbReference type="ARBA" id="ARBA00004651"/>
    </source>
</evidence>
<keyword evidence="5 7" id="KW-1133">Transmembrane helix</keyword>
<proteinExistence type="inferred from homology"/>
<dbReference type="GO" id="GO:0005886">
    <property type="term" value="C:plasma membrane"/>
    <property type="evidence" value="ECO:0007669"/>
    <property type="project" value="UniProtKB-SubCell"/>
</dbReference>
<sequence length="319" mass="35864">MWKTIFRRILLMIPQMIILSILIFIIADFMPGDPFRGLVDPNLDPAQLEAQREAFGLNDPLPVRYVRWVGDALQGDFGRSFNYQQPVVAVIGGRLGNTVRLSLLSVILTYLIGLPLGILAGRYNESVLDKTVLVYNFVSFAVPIFVLALLMVWIFGYNLNWFPSRGSVSINASTPWEVWTSRLYHLILPSITTAILGTTSIIQYLRSEIIDAKVSDYVKTARSKGVPISKVYTKHIFRNASLPIASGFGFTIVGLFTGSIFIEQIFNYRGMGYLFLQSINTRDYSVIFVLVLFYGFLGLIGTLLSDLILMAVDPRIRID</sequence>
<dbReference type="Proteomes" id="UP000199433">
    <property type="component" value="Unassembled WGS sequence"/>
</dbReference>
<dbReference type="GO" id="GO:0055085">
    <property type="term" value="P:transmembrane transport"/>
    <property type="evidence" value="ECO:0007669"/>
    <property type="project" value="InterPro"/>
</dbReference>
<evidence type="ECO:0000256" key="4">
    <source>
        <dbReference type="ARBA" id="ARBA00022692"/>
    </source>
</evidence>
<reference evidence="10" key="1">
    <citation type="submission" date="2016-10" db="EMBL/GenBank/DDBJ databases">
        <authorList>
            <person name="Varghese N."/>
            <person name="Submissions S."/>
        </authorList>
    </citation>
    <scope>NUCLEOTIDE SEQUENCE [LARGE SCALE GENOMIC DNA]</scope>
    <source>
        <strain evidence="10">DSM 19181</strain>
    </source>
</reference>
<feature type="domain" description="ABC transmembrane type-1" evidence="8">
    <location>
        <begin position="95"/>
        <end position="305"/>
    </location>
</feature>
<feature type="transmembrane region" description="Helical" evidence="7">
    <location>
        <begin position="183"/>
        <end position="205"/>
    </location>
</feature>
<feature type="transmembrane region" description="Helical" evidence="7">
    <location>
        <begin position="101"/>
        <end position="120"/>
    </location>
</feature>
<name>A0A1G8X3B2_9LACT</name>
<feature type="transmembrane region" description="Helical" evidence="7">
    <location>
        <begin position="244"/>
        <end position="266"/>
    </location>
</feature>
<dbReference type="Gene3D" id="1.10.3720.10">
    <property type="entry name" value="MetI-like"/>
    <property type="match status" value="1"/>
</dbReference>
<dbReference type="InterPro" id="IPR035906">
    <property type="entry name" value="MetI-like_sf"/>
</dbReference>
<keyword evidence="6 7" id="KW-0472">Membrane</keyword>
<gene>
    <name evidence="9" type="ORF">SAMN04488098_100574</name>
</gene>
<dbReference type="Pfam" id="PF19300">
    <property type="entry name" value="BPD_transp_1_N"/>
    <property type="match status" value="1"/>
</dbReference>
<keyword evidence="2 7" id="KW-0813">Transport</keyword>
<dbReference type="STRING" id="426701.SAMN04488098_100574"/>
<feature type="transmembrane region" description="Helical" evidence="7">
    <location>
        <begin position="132"/>
        <end position="155"/>
    </location>
</feature>
<dbReference type="InterPro" id="IPR000515">
    <property type="entry name" value="MetI-like"/>
</dbReference>
<protein>
    <submittedName>
        <fullName evidence="9">Peptide/nickel transport system permease protein</fullName>
    </submittedName>
</protein>
<evidence type="ECO:0000256" key="7">
    <source>
        <dbReference type="RuleBase" id="RU363032"/>
    </source>
</evidence>
<evidence type="ECO:0000259" key="8">
    <source>
        <dbReference type="PROSITE" id="PS50928"/>
    </source>
</evidence>
<dbReference type="PANTHER" id="PTHR43163:SF6">
    <property type="entry name" value="DIPEPTIDE TRANSPORT SYSTEM PERMEASE PROTEIN DPPB-RELATED"/>
    <property type="match status" value="1"/>
</dbReference>
<dbReference type="InterPro" id="IPR045621">
    <property type="entry name" value="BPD_transp_1_N"/>
</dbReference>
<dbReference type="PROSITE" id="PS50928">
    <property type="entry name" value="ABC_TM1"/>
    <property type="match status" value="1"/>
</dbReference>
<dbReference type="RefSeq" id="WP_091265060.1">
    <property type="nucleotide sequence ID" value="NZ_FNFK01000005.1"/>
</dbReference>
<comment type="similarity">
    <text evidence="7">Belongs to the binding-protein-dependent transport system permease family.</text>
</comment>
<dbReference type="SUPFAM" id="SSF161098">
    <property type="entry name" value="MetI-like"/>
    <property type="match status" value="1"/>
</dbReference>
<keyword evidence="10" id="KW-1185">Reference proteome</keyword>
<feature type="transmembrane region" description="Helical" evidence="7">
    <location>
        <begin position="286"/>
        <end position="312"/>
    </location>
</feature>
<comment type="subcellular location">
    <subcellularLocation>
        <location evidence="1 7">Cell membrane</location>
        <topology evidence="1 7">Multi-pass membrane protein</topology>
    </subcellularLocation>
</comment>
<dbReference type="PANTHER" id="PTHR43163">
    <property type="entry name" value="DIPEPTIDE TRANSPORT SYSTEM PERMEASE PROTEIN DPPB-RELATED"/>
    <property type="match status" value="1"/>
</dbReference>
<organism evidence="9 10">
    <name type="scientific">Alkalibacterium thalassium</name>
    <dbReference type="NCBI Taxonomy" id="426701"/>
    <lineage>
        <taxon>Bacteria</taxon>
        <taxon>Bacillati</taxon>
        <taxon>Bacillota</taxon>
        <taxon>Bacilli</taxon>
        <taxon>Lactobacillales</taxon>
        <taxon>Carnobacteriaceae</taxon>
        <taxon>Alkalibacterium</taxon>
    </lineage>
</organism>
<dbReference type="OrthoDB" id="9773683at2"/>
<dbReference type="CDD" id="cd06261">
    <property type="entry name" value="TM_PBP2"/>
    <property type="match status" value="1"/>
</dbReference>
<feature type="transmembrane region" description="Helical" evidence="7">
    <location>
        <begin position="9"/>
        <end position="27"/>
    </location>
</feature>
<keyword evidence="4 7" id="KW-0812">Transmembrane</keyword>
<evidence type="ECO:0000256" key="5">
    <source>
        <dbReference type="ARBA" id="ARBA00022989"/>
    </source>
</evidence>
<dbReference type="Pfam" id="PF00528">
    <property type="entry name" value="BPD_transp_1"/>
    <property type="match status" value="1"/>
</dbReference>
<dbReference type="EMBL" id="FNFK01000005">
    <property type="protein sequence ID" value="SDJ84796.1"/>
    <property type="molecule type" value="Genomic_DNA"/>
</dbReference>
<evidence type="ECO:0000256" key="6">
    <source>
        <dbReference type="ARBA" id="ARBA00023136"/>
    </source>
</evidence>
<evidence type="ECO:0000313" key="9">
    <source>
        <dbReference type="EMBL" id="SDJ84796.1"/>
    </source>
</evidence>
<keyword evidence="3" id="KW-1003">Cell membrane</keyword>
<evidence type="ECO:0000256" key="2">
    <source>
        <dbReference type="ARBA" id="ARBA00022448"/>
    </source>
</evidence>
<accession>A0A1G8X3B2</accession>
<dbReference type="AlphaFoldDB" id="A0A1G8X3B2"/>